<gene>
    <name evidence="1" type="ORF">H4W80_012083</name>
</gene>
<evidence type="ECO:0000313" key="2">
    <source>
        <dbReference type="Proteomes" id="UP000633509"/>
    </source>
</evidence>
<evidence type="ECO:0000313" key="1">
    <source>
        <dbReference type="EMBL" id="MBE1593825.1"/>
    </source>
</evidence>
<reference evidence="1 2" key="1">
    <citation type="submission" date="2020-10" db="EMBL/GenBank/DDBJ databases">
        <title>Sequencing the genomes of 1000 actinobacteria strains.</title>
        <authorList>
            <person name="Klenk H.-P."/>
        </authorList>
    </citation>
    <scope>NUCLEOTIDE SEQUENCE [LARGE SCALE GENOMIC DNA]</scope>
    <source>
        <strain evidence="1 2">DSM 43173</strain>
    </source>
</reference>
<keyword evidence="2" id="KW-1185">Reference proteome</keyword>
<comment type="caution">
    <text evidence="1">The sequence shown here is derived from an EMBL/GenBank/DDBJ whole genome shotgun (WGS) entry which is preliminary data.</text>
</comment>
<proteinExistence type="predicted"/>
<dbReference type="Proteomes" id="UP000633509">
    <property type="component" value="Unassembled WGS sequence"/>
</dbReference>
<sequence>MKTCRPRDLPIIARARPANVASQRVAMRAGLVRAEHRDTCGEDGLDWVFVTNLSG</sequence>
<dbReference type="EMBL" id="JADBEK010000001">
    <property type="protein sequence ID" value="MBE1593825.1"/>
    <property type="molecule type" value="Genomic_DNA"/>
</dbReference>
<protein>
    <submittedName>
        <fullName evidence="1">RimJ/RimL family protein N-acetyltransferase</fullName>
    </submittedName>
</protein>
<name>A0ABR9MLJ4_9ACTN</name>
<dbReference type="RefSeq" id="WP_225964308.1">
    <property type="nucleotide sequence ID" value="NZ_JADBEK010000001.1"/>
</dbReference>
<organism evidence="1 2">
    <name type="scientific">Nonomuraea angiospora</name>
    <dbReference type="NCBI Taxonomy" id="46172"/>
    <lineage>
        <taxon>Bacteria</taxon>
        <taxon>Bacillati</taxon>
        <taxon>Actinomycetota</taxon>
        <taxon>Actinomycetes</taxon>
        <taxon>Streptosporangiales</taxon>
        <taxon>Streptosporangiaceae</taxon>
        <taxon>Nonomuraea</taxon>
    </lineage>
</organism>
<accession>A0ABR9MLJ4</accession>